<accession>A0A9Q9J965</accession>
<keyword evidence="4" id="KW-0238">DNA-binding</keyword>
<evidence type="ECO:0000259" key="6">
    <source>
        <dbReference type="PROSITE" id="PS50949"/>
    </source>
</evidence>
<dbReference type="GO" id="GO:0008483">
    <property type="term" value="F:transaminase activity"/>
    <property type="evidence" value="ECO:0007669"/>
    <property type="project" value="UniProtKB-KW"/>
</dbReference>
<evidence type="ECO:0000256" key="3">
    <source>
        <dbReference type="ARBA" id="ARBA00023015"/>
    </source>
</evidence>
<dbReference type="InterPro" id="IPR036390">
    <property type="entry name" value="WH_DNA-bd_sf"/>
</dbReference>
<dbReference type="GO" id="GO:0030170">
    <property type="term" value="F:pyridoxal phosphate binding"/>
    <property type="evidence" value="ECO:0007669"/>
    <property type="project" value="InterPro"/>
</dbReference>
<dbReference type="GeneID" id="93754489"/>
<dbReference type="InterPro" id="IPR000524">
    <property type="entry name" value="Tscrpt_reg_HTH_GntR"/>
</dbReference>
<dbReference type="Pfam" id="PF00155">
    <property type="entry name" value="Aminotran_1_2"/>
    <property type="match status" value="1"/>
</dbReference>
<dbReference type="RefSeq" id="WP_227540849.1">
    <property type="nucleotide sequence ID" value="NZ_ABDFAB020000001.1"/>
</dbReference>
<dbReference type="PANTHER" id="PTHR46577">
    <property type="entry name" value="HTH-TYPE TRANSCRIPTIONAL REGULATORY PROTEIN GABR"/>
    <property type="match status" value="1"/>
</dbReference>
<dbReference type="CDD" id="cd00609">
    <property type="entry name" value="AAT_like"/>
    <property type="match status" value="1"/>
</dbReference>
<dbReference type="GO" id="GO:0003700">
    <property type="term" value="F:DNA-binding transcription factor activity"/>
    <property type="evidence" value="ECO:0007669"/>
    <property type="project" value="InterPro"/>
</dbReference>
<protein>
    <submittedName>
        <fullName evidence="7">PLP-dependent aminotransferase family protein</fullName>
    </submittedName>
</protein>
<dbReference type="Gene3D" id="3.40.640.10">
    <property type="entry name" value="Type I PLP-dependent aspartate aminotransferase-like (Major domain)"/>
    <property type="match status" value="1"/>
</dbReference>
<dbReference type="PANTHER" id="PTHR46577:SF1">
    <property type="entry name" value="HTH-TYPE TRANSCRIPTIONAL REGULATORY PROTEIN GABR"/>
    <property type="match status" value="1"/>
</dbReference>
<dbReference type="CDD" id="cd07377">
    <property type="entry name" value="WHTH_GntR"/>
    <property type="match status" value="1"/>
</dbReference>
<name>A0A9Q9J965_RAOOR</name>
<organism evidence="7 8">
    <name type="scientific">Raoultella ornithinolytica</name>
    <name type="common">Klebsiella ornithinolytica</name>
    <dbReference type="NCBI Taxonomy" id="54291"/>
    <lineage>
        <taxon>Bacteria</taxon>
        <taxon>Pseudomonadati</taxon>
        <taxon>Pseudomonadota</taxon>
        <taxon>Gammaproteobacteria</taxon>
        <taxon>Enterobacterales</taxon>
        <taxon>Enterobacteriaceae</taxon>
        <taxon>Klebsiella/Raoultella group</taxon>
        <taxon>Raoultella</taxon>
    </lineage>
</organism>
<evidence type="ECO:0000313" key="7">
    <source>
        <dbReference type="EMBL" id="UXE35779.1"/>
    </source>
</evidence>
<dbReference type="Gene3D" id="1.10.10.10">
    <property type="entry name" value="Winged helix-like DNA-binding domain superfamily/Winged helix DNA-binding domain"/>
    <property type="match status" value="1"/>
</dbReference>
<dbReference type="InterPro" id="IPR015424">
    <property type="entry name" value="PyrdxlP-dep_Trfase"/>
</dbReference>
<dbReference type="Pfam" id="PF00392">
    <property type="entry name" value="GntR"/>
    <property type="match status" value="1"/>
</dbReference>
<keyword evidence="5" id="KW-0804">Transcription</keyword>
<evidence type="ECO:0000256" key="1">
    <source>
        <dbReference type="ARBA" id="ARBA00005384"/>
    </source>
</evidence>
<keyword evidence="7" id="KW-0032">Aminotransferase</keyword>
<evidence type="ECO:0000313" key="8">
    <source>
        <dbReference type="Proteomes" id="UP001064206"/>
    </source>
</evidence>
<feature type="domain" description="HTH gntR-type" evidence="6">
    <location>
        <begin position="32"/>
        <end position="100"/>
    </location>
</feature>
<dbReference type="InterPro" id="IPR036388">
    <property type="entry name" value="WH-like_DNA-bd_sf"/>
</dbReference>
<dbReference type="InterPro" id="IPR004839">
    <property type="entry name" value="Aminotransferase_I/II_large"/>
</dbReference>
<sequence length="468" mass="51924">MLQSVATDIVWVNNYIVWQAIMWVPTLKETNQPKYILLVEAIAEAIEKGELKVGERLPPQRQLAWKLNLNPSTTMQAYREAARRHLVSGEVGRGTYVLPGSKEASLFLIKNPLPLKERIDLSTNLPAIDQDNRDLASTLMELTMSAEWGGVQSYLTPDAIQSGKIRATEWLKLRKVSYLPENIKLCAGAQQGLMTVLLSLCQRGESILVEELTAPGIKAASRQLHLPLHGIMSDEQGIIPDEFDRMIRTTGARVVILTPSLQNPTGTVMGHRRRGEVADIINKYQLIMIEDDVYGGLIKQPPLSVLLPERTILISSFSKTVAAGLRLGYIAAPVPLLSKIDPDAQLTHWAVSSLNLMIANRWIEDGTAEKRLNWQRREVAQRWHLARKLVGQYMLNATCPSPHVWLTAPFETPELVQLCSQAGINVVSADVFAVRQAPLNAIRISLTAAKNQVQLKSALETIATLLAV</sequence>
<dbReference type="InterPro" id="IPR051446">
    <property type="entry name" value="HTH_trans_reg/aminotransferase"/>
</dbReference>
<keyword evidence="7" id="KW-0808">Transferase</keyword>
<dbReference type="PROSITE" id="PS50949">
    <property type="entry name" value="HTH_GNTR"/>
    <property type="match status" value="1"/>
</dbReference>
<dbReference type="AlphaFoldDB" id="A0A9Q9J965"/>
<comment type="similarity">
    <text evidence="1">In the C-terminal section; belongs to the class-I pyridoxal-phosphate-dependent aminotransferase family.</text>
</comment>
<keyword evidence="2" id="KW-0663">Pyridoxal phosphate</keyword>
<dbReference type="Proteomes" id="UP001064206">
    <property type="component" value="Chromosome"/>
</dbReference>
<keyword evidence="3" id="KW-0805">Transcription regulation</keyword>
<dbReference type="EMBL" id="CP104450">
    <property type="protein sequence ID" value="UXE35779.1"/>
    <property type="molecule type" value="Genomic_DNA"/>
</dbReference>
<proteinExistence type="inferred from homology"/>
<evidence type="ECO:0000256" key="4">
    <source>
        <dbReference type="ARBA" id="ARBA00023125"/>
    </source>
</evidence>
<evidence type="ECO:0000256" key="5">
    <source>
        <dbReference type="ARBA" id="ARBA00023163"/>
    </source>
</evidence>
<dbReference type="SUPFAM" id="SSF46785">
    <property type="entry name" value="Winged helix' DNA-binding domain"/>
    <property type="match status" value="1"/>
</dbReference>
<dbReference type="SMART" id="SM00345">
    <property type="entry name" value="HTH_GNTR"/>
    <property type="match status" value="1"/>
</dbReference>
<evidence type="ECO:0000256" key="2">
    <source>
        <dbReference type="ARBA" id="ARBA00022898"/>
    </source>
</evidence>
<reference evidence="7" key="1">
    <citation type="submission" date="2022-09" db="EMBL/GenBank/DDBJ databases">
        <title>Multidrug resistance Raoultella ornithinolytica Strain MQB_Silv_108.</title>
        <authorList>
            <person name="Quintela-Baluja M."/>
        </authorList>
    </citation>
    <scope>NUCLEOTIDE SEQUENCE</scope>
    <source>
        <strain evidence="7">MQB_Silv_108</strain>
    </source>
</reference>
<dbReference type="InterPro" id="IPR015421">
    <property type="entry name" value="PyrdxlP-dep_Trfase_major"/>
</dbReference>
<gene>
    <name evidence="7" type="ORF">N2J37_14445</name>
</gene>
<dbReference type="SUPFAM" id="SSF53383">
    <property type="entry name" value="PLP-dependent transferases"/>
    <property type="match status" value="1"/>
</dbReference>
<dbReference type="GO" id="GO:0003677">
    <property type="term" value="F:DNA binding"/>
    <property type="evidence" value="ECO:0007669"/>
    <property type="project" value="UniProtKB-KW"/>
</dbReference>